<dbReference type="OrthoDB" id="278212at2759"/>
<dbReference type="AlphaFoldDB" id="A0A8X8Y6Y9"/>
<dbReference type="PANTHER" id="PTHR10826:SF36">
    <property type="entry name" value="OS08G0439900 PROTEIN"/>
    <property type="match status" value="1"/>
</dbReference>
<comment type="caution">
    <text evidence="1">The sequence shown here is derived from an EMBL/GenBank/DDBJ whole genome shotgun (WGS) entry which is preliminary data.</text>
</comment>
<keyword evidence="2" id="KW-1185">Reference proteome</keyword>
<reference evidence="1" key="2">
    <citation type="submission" date="2020-08" db="EMBL/GenBank/DDBJ databases">
        <title>Plant Genome Project.</title>
        <authorList>
            <person name="Zhang R.-G."/>
        </authorList>
    </citation>
    <scope>NUCLEOTIDE SEQUENCE</scope>
    <source>
        <strain evidence="1">Huo1</strain>
        <tissue evidence="1">Leaf</tissue>
    </source>
</reference>
<dbReference type="GO" id="GO:0005759">
    <property type="term" value="C:mitochondrial matrix"/>
    <property type="evidence" value="ECO:0007669"/>
    <property type="project" value="InterPro"/>
</dbReference>
<organism evidence="1">
    <name type="scientific">Salvia splendens</name>
    <name type="common">Scarlet sage</name>
    <dbReference type="NCBI Taxonomy" id="180675"/>
    <lineage>
        <taxon>Eukaryota</taxon>
        <taxon>Viridiplantae</taxon>
        <taxon>Streptophyta</taxon>
        <taxon>Embryophyta</taxon>
        <taxon>Tracheophyta</taxon>
        <taxon>Spermatophyta</taxon>
        <taxon>Magnoliopsida</taxon>
        <taxon>eudicotyledons</taxon>
        <taxon>Gunneridae</taxon>
        <taxon>Pentapetalae</taxon>
        <taxon>asterids</taxon>
        <taxon>lamiids</taxon>
        <taxon>Lamiales</taxon>
        <taxon>Lamiaceae</taxon>
        <taxon>Nepetoideae</taxon>
        <taxon>Mentheae</taxon>
        <taxon>Salviinae</taxon>
        <taxon>Salvia</taxon>
        <taxon>Salvia subgen. Calosphace</taxon>
        <taxon>core Calosphace</taxon>
    </lineage>
</organism>
<protein>
    <recommendedName>
        <fullName evidence="3">Mitochondrial glycoprotein</fullName>
    </recommendedName>
</protein>
<name>A0A8X8Y6Y9_SALSN</name>
<dbReference type="PANTHER" id="PTHR10826">
    <property type="entry name" value="COMPLEMENT COMPONENT 1"/>
    <property type="match status" value="1"/>
</dbReference>
<dbReference type="InterPro" id="IPR036561">
    <property type="entry name" value="MAM33_sf"/>
</dbReference>
<sequence>MAHRIVRGLRGAVRTLVFHQFPKPLNQFLTSSTRNYATDMRKSAFEGNIVRLIRNEIQYELDHSPPSEPIPEFNSFKVDERSGEQWIRLSRKFGEDEEIKIEVTMFDGSVPMNMHDDKEDMKLHVTLIVDIAKGEDSDILEFVCSGWPDGIEIRNVFTRGHDRIKNQPYMGPKFKELDDELQDSLYDFLEARGIDDKLAEFLHAYMRYKDKNEYLRWMESMKTYIQKK</sequence>
<dbReference type="Gene3D" id="3.10.280.10">
    <property type="entry name" value="Mitochondrial glycoprotein"/>
    <property type="match status" value="1"/>
</dbReference>
<dbReference type="SUPFAM" id="SSF54529">
    <property type="entry name" value="Mitochondrial glycoprotein MAM33-like"/>
    <property type="match status" value="1"/>
</dbReference>
<dbReference type="Pfam" id="PF02330">
    <property type="entry name" value="MAM33"/>
    <property type="match status" value="1"/>
</dbReference>
<dbReference type="FunFam" id="3.10.280.10:FF:000003">
    <property type="entry name" value="Mitochondrial glycoprotein"/>
    <property type="match status" value="1"/>
</dbReference>
<evidence type="ECO:0008006" key="3">
    <source>
        <dbReference type="Google" id="ProtNLM"/>
    </source>
</evidence>
<accession>A0A8X8Y6Y9</accession>
<reference evidence="1" key="1">
    <citation type="submission" date="2018-01" db="EMBL/GenBank/DDBJ databases">
        <authorList>
            <person name="Mao J.F."/>
        </authorList>
    </citation>
    <scope>NUCLEOTIDE SEQUENCE</scope>
    <source>
        <strain evidence="1">Huo1</strain>
        <tissue evidence="1">Leaf</tissue>
    </source>
</reference>
<dbReference type="EMBL" id="PNBA02000004">
    <property type="protein sequence ID" value="KAG6426079.1"/>
    <property type="molecule type" value="Genomic_DNA"/>
</dbReference>
<dbReference type="InterPro" id="IPR003428">
    <property type="entry name" value="MAM33"/>
</dbReference>
<evidence type="ECO:0000313" key="2">
    <source>
        <dbReference type="Proteomes" id="UP000298416"/>
    </source>
</evidence>
<proteinExistence type="predicted"/>
<gene>
    <name evidence="1" type="ORF">SASPL_110293</name>
</gene>
<evidence type="ECO:0000313" key="1">
    <source>
        <dbReference type="EMBL" id="KAG6426079.1"/>
    </source>
</evidence>
<dbReference type="Proteomes" id="UP000298416">
    <property type="component" value="Unassembled WGS sequence"/>
</dbReference>